<accession>A0A1R0H587</accession>
<dbReference type="GO" id="GO:0016020">
    <property type="term" value="C:membrane"/>
    <property type="evidence" value="ECO:0007669"/>
    <property type="project" value="GOC"/>
</dbReference>
<comment type="caution">
    <text evidence="3">The sequence shown here is derived from an EMBL/GenBank/DDBJ whole genome shotgun (WGS) entry which is preliminary data.</text>
</comment>
<dbReference type="GO" id="GO:0005783">
    <property type="term" value="C:endoplasmic reticulum"/>
    <property type="evidence" value="ECO:0007669"/>
    <property type="project" value="TreeGrafter"/>
</dbReference>
<dbReference type="Proteomes" id="UP000187455">
    <property type="component" value="Unassembled WGS sequence"/>
</dbReference>
<evidence type="ECO:0000256" key="2">
    <source>
        <dbReference type="SAM" id="Phobius"/>
    </source>
</evidence>
<dbReference type="PANTHER" id="PTHR13315">
    <property type="entry name" value="METALLO PHOSPHOESTERASE RELATED"/>
    <property type="match status" value="1"/>
</dbReference>
<keyword evidence="2" id="KW-0812">Transmembrane</keyword>
<reference evidence="3 4" key="1">
    <citation type="journal article" date="2016" name="Mol. Biol. Evol.">
        <title>Genome-Wide Survey of Gut Fungi (Harpellales) Reveals the First Horizontally Transferred Ubiquitin Gene from a Mosquito Host.</title>
        <authorList>
            <person name="Wang Y."/>
            <person name="White M.M."/>
            <person name="Kvist S."/>
            <person name="Moncalvo J.M."/>
        </authorList>
    </citation>
    <scope>NUCLEOTIDE SEQUENCE [LARGE SCALE GENOMIC DNA]</scope>
    <source>
        <strain evidence="3 4">ALG-7-W6</strain>
    </source>
</reference>
<protein>
    <submittedName>
        <fullName evidence="3">Protein TED1</fullName>
    </submittedName>
</protein>
<evidence type="ECO:0000313" key="4">
    <source>
        <dbReference type="Proteomes" id="UP000187455"/>
    </source>
</evidence>
<sequence>MEIREETWGFLQGIVQKKSLSSSENQSPIVLITHIPLYKPEGLCVDGPMTNFNDGFVNSQNFLSKRTSYYLSLCLNPVFVFNGHDHCGCKISHKIRIPSFNPKFNPNIAIPENLINAFSNSSSNFDHSSSHEYASSYDYINMFCSSSLSSLDELAPDWESLFENMFEYNTYPLDDSLSQEVYDEVLFTQEITVRSVMGDYNGASGVFSFNLGNPSFKSSKSILPGIISYKASTFIINNLFPGKSFEITLDSNNFGYHYQETVFVHHVFARIILSLNIITALSFFMIYSLKFLKSIRILFRPTSTYTTNNQPQKYK</sequence>
<dbReference type="InterPro" id="IPR033308">
    <property type="entry name" value="PGAP5/Cdc1/Ted1"/>
</dbReference>
<organism evidence="3 4">
    <name type="scientific">Smittium mucronatum</name>
    <dbReference type="NCBI Taxonomy" id="133383"/>
    <lineage>
        <taxon>Eukaryota</taxon>
        <taxon>Fungi</taxon>
        <taxon>Fungi incertae sedis</taxon>
        <taxon>Zoopagomycota</taxon>
        <taxon>Kickxellomycotina</taxon>
        <taxon>Harpellomycetes</taxon>
        <taxon>Harpellales</taxon>
        <taxon>Legeriomycetaceae</taxon>
        <taxon>Smittium</taxon>
    </lineage>
</organism>
<dbReference type="EMBL" id="LSSL01000545">
    <property type="protein sequence ID" value="OLY84307.1"/>
    <property type="molecule type" value="Genomic_DNA"/>
</dbReference>
<name>A0A1R0H587_9FUNG</name>
<evidence type="ECO:0000313" key="3">
    <source>
        <dbReference type="EMBL" id="OLY84307.1"/>
    </source>
</evidence>
<dbReference type="AlphaFoldDB" id="A0A1R0H587"/>
<keyword evidence="1 2" id="KW-0472">Membrane</keyword>
<feature type="transmembrane region" description="Helical" evidence="2">
    <location>
        <begin position="267"/>
        <end position="289"/>
    </location>
</feature>
<keyword evidence="2" id="KW-1133">Transmembrane helix</keyword>
<dbReference type="STRING" id="133383.A0A1R0H587"/>
<gene>
    <name evidence="3" type="ORF">AYI68_g1532</name>
</gene>
<keyword evidence="4" id="KW-1185">Reference proteome</keyword>
<evidence type="ECO:0000256" key="1">
    <source>
        <dbReference type="ARBA" id="ARBA00023136"/>
    </source>
</evidence>
<proteinExistence type="predicted"/>
<dbReference type="PANTHER" id="PTHR13315:SF1">
    <property type="entry name" value="PROTEIN TED1"/>
    <property type="match status" value="1"/>
</dbReference>
<dbReference type="OrthoDB" id="5595866at2759"/>
<dbReference type="GO" id="GO:0006506">
    <property type="term" value="P:GPI anchor biosynthetic process"/>
    <property type="evidence" value="ECO:0007669"/>
    <property type="project" value="InterPro"/>
</dbReference>